<dbReference type="OrthoDB" id="3246330at2759"/>
<keyword evidence="1" id="KW-0479">Metal-binding</keyword>
<dbReference type="GO" id="GO:0003964">
    <property type="term" value="F:RNA-directed DNA polymerase activity"/>
    <property type="evidence" value="ECO:0007669"/>
    <property type="project" value="UniProtKB-KW"/>
</dbReference>
<dbReference type="Pfam" id="PF14223">
    <property type="entry name" value="Retrotran_gag_2"/>
    <property type="match status" value="1"/>
</dbReference>
<evidence type="ECO:0000256" key="1">
    <source>
        <dbReference type="PROSITE-ProRule" id="PRU00047"/>
    </source>
</evidence>
<protein>
    <submittedName>
        <fullName evidence="4">Reverse transcriptase (RNA-dependent DNA polymerase)</fullName>
    </submittedName>
</protein>
<feature type="compositionally biased region" description="Polar residues" evidence="2">
    <location>
        <begin position="15"/>
        <end position="32"/>
    </location>
</feature>
<dbReference type="PANTHER" id="PTHR47481">
    <property type="match status" value="1"/>
</dbReference>
<dbReference type="Pfam" id="PF22936">
    <property type="entry name" value="Pol_BBD"/>
    <property type="match status" value="1"/>
</dbReference>
<feature type="region of interest" description="Disordered" evidence="2">
    <location>
        <begin position="275"/>
        <end position="315"/>
    </location>
</feature>
<dbReference type="InterPro" id="IPR054722">
    <property type="entry name" value="PolX-like_BBD"/>
</dbReference>
<keyword evidence="4" id="KW-0808">Transferase</keyword>
<feature type="region of interest" description="Disordered" evidence="2">
    <location>
        <begin position="238"/>
        <end position="263"/>
    </location>
</feature>
<evidence type="ECO:0000313" key="5">
    <source>
        <dbReference type="Proteomes" id="UP000602905"/>
    </source>
</evidence>
<dbReference type="Proteomes" id="UP000602905">
    <property type="component" value="Unassembled WGS sequence"/>
</dbReference>
<dbReference type="InterPro" id="IPR001878">
    <property type="entry name" value="Znf_CCHC"/>
</dbReference>
<sequence length="455" mass="49037">MSPGDAVNDAKTENPENTTQPQSAFKSMATSESNTSYLSKKTFDIPSLKDDGSNYTAWKFCQTTVLRLRGLLTIANGTEKKPKPLTGADALIATFAQIAMNMDNGAMAEVIKTSGAHEAWKRVIERWEGKGMQSLSFLFQQLMSTKIEEEEDLTTAFNNIQLLTLKMKTLGKPISNLMLAQVLMNALPPSYAIISSVVSTSNQGSTITSDMVIEAAYAKEKWRKAGVGLNAMFTQASKSNLQSKSQSNAKGKGKDKGPPCKNCAKTGHTKKECWGKGGNAEGMGPHQKQRAAKEAKEKALNAAPKSKSAKVALTNNGNKSKPTLYALPATNNCSCASSWLLDSGASQHMTPNCHWFATYQLLSTPINIQVGNGNRIPAIGVGRVLVTLKNCQGLETKAYIKSVLHVPNLSASLLLVKELVNSSTNVMFKHGGAILVLNKGQGREVSYARVLGQLY</sequence>
<dbReference type="GO" id="GO:0003676">
    <property type="term" value="F:nucleic acid binding"/>
    <property type="evidence" value="ECO:0007669"/>
    <property type="project" value="InterPro"/>
</dbReference>
<keyword evidence="1" id="KW-0863">Zinc-finger</keyword>
<dbReference type="PROSITE" id="PS50158">
    <property type="entry name" value="ZF_CCHC"/>
    <property type="match status" value="1"/>
</dbReference>
<evidence type="ECO:0000256" key="2">
    <source>
        <dbReference type="SAM" id="MobiDB-lite"/>
    </source>
</evidence>
<dbReference type="GO" id="GO:0008270">
    <property type="term" value="F:zinc ion binding"/>
    <property type="evidence" value="ECO:0007669"/>
    <property type="project" value="UniProtKB-KW"/>
</dbReference>
<organism evidence="4 5">
    <name type="scientific">Rhizoctonia solani</name>
    <dbReference type="NCBI Taxonomy" id="456999"/>
    <lineage>
        <taxon>Eukaryota</taxon>
        <taxon>Fungi</taxon>
        <taxon>Dikarya</taxon>
        <taxon>Basidiomycota</taxon>
        <taxon>Agaricomycotina</taxon>
        <taxon>Agaricomycetes</taxon>
        <taxon>Cantharellales</taxon>
        <taxon>Ceratobasidiaceae</taxon>
        <taxon>Rhizoctonia</taxon>
    </lineage>
</organism>
<gene>
    <name evidence="4" type="ORF">RHS03_05225</name>
</gene>
<reference evidence="4" key="1">
    <citation type="submission" date="2020-09" db="EMBL/GenBank/DDBJ databases">
        <title>Comparative genome analyses of four rice-infecting Rhizoctonia solani isolates reveal extensive enrichment of homogalacturonan modification genes.</title>
        <authorList>
            <person name="Lee D.-Y."/>
            <person name="Jeon J."/>
            <person name="Kim K.-T."/>
            <person name="Cheong K."/>
            <person name="Song H."/>
            <person name="Choi G."/>
            <person name="Ko J."/>
            <person name="Opiyo S.O."/>
            <person name="Zuo S."/>
            <person name="Madhav S."/>
            <person name="Lee Y.-H."/>
            <person name="Wang G.-L."/>
        </authorList>
    </citation>
    <scope>NUCLEOTIDE SEQUENCE</scope>
    <source>
        <strain evidence="4">AG1-IA WGL</strain>
    </source>
</reference>
<dbReference type="EMBL" id="JACYCD010000052">
    <property type="protein sequence ID" value="KAF8705854.1"/>
    <property type="molecule type" value="Genomic_DNA"/>
</dbReference>
<keyword evidence="4" id="KW-0548">Nucleotidyltransferase</keyword>
<keyword evidence="4" id="KW-0695">RNA-directed DNA polymerase</keyword>
<dbReference type="AlphaFoldDB" id="A0A8H7HPX7"/>
<evidence type="ECO:0000313" key="4">
    <source>
        <dbReference type="EMBL" id="KAF8705854.1"/>
    </source>
</evidence>
<keyword evidence="1" id="KW-0862">Zinc</keyword>
<dbReference type="PANTHER" id="PTHR47481:SF30">
    <property type="entry name" value="CCHC-TYPE DOMAIN-CONTAINING PROTEIN"/>
    <property type="match status" value="1"/>
</dbReference>
<feature type="domain" description="CCHC-type" evidence="3">
    <location>
        <begin position="260"/>
        <end position="273"/>
    </location>
</feature>
<comment type="caution">
    <text evidence="4">The sequence shown here is derived from an EMBL/GenBank/DDBJ whole genome shotgun (WGS) entry which is preliminary data.</text>
</comment>
<feature type="compositionally biased region" description="Low complexity" evidence="2">
    <location>
        <begin position="238"/>
        <end position="250"/>
    </location>
</feature>
<proteinExistence type="predicted"/>
<name>A0A8H7HPX7_9AGAM</name>
<feature type="region of interest" description="Disordered" evidence="2">
    <location>
        <begin position="1"/>
        <end position="32"/>
    </location>
</feature>
<evidence type="ECO:0000259" key="3">
    <source>
        <dbReference type="PROSITE" id="PS50158"/>
    </source>
</evidence>
<accession>A0A8H7HPX7</accession>
<feature type="non-terminal residue" evidence="4">
    <location>
        <position position="1"/>
    </location>
</feature>